<dbReference type="AlphaFoldDB" id="A0A3B1DH13"/>
<proteinExistence type="predicted"/>
<protein>
    <submittedName>
        <fullName evidence="2">Uncharacterized protein</fullName>
    </submittedName>
</protein>
<dbReference type="EMBL" id="UOGI01000271">
    <property type="protein sequence ID" value="VAX34210.1"/>
    <property type="molecule type" value="Genomic_DNA"/>
</dbReference>
<organism evidence="2">
    <name type="scientific">hydrothermal vent metagenome</name>
    <dbReference type="NCBI Taxonomy" id="652676"/>
    <lineage>
        <taxon>unclassified sequences</taxon>
        <taxon>metagenomes</taxon>
        <taxon>ecological metagenomes</taxon>
    </lineage>
</organism>
<name>A0A3B1DH13_9ZZZZ</name>
<gene>
    <name evidence="2" type="ORF">MNBD_NITROSPIRAE03-1750</name>
</gene>
<reference evidence="2" key="1">
    <citation type="submission" date="2018-06" db="EMBL/GenBank/DDBJ databases">
        <authorList>
            <person name="Zhirakovskaya E."/>
        </authorList>
    </citation>
    <scope>NUCLEOTIDE SEQUENCE</scope>
</reference>
<sequence length="71" mass="7808">ATLLPYNPGGITKTRVLGKTPHSALPNRMTSIEEEEDLNAFFQSRLAGNSGEAREKSPVHGNGRNNRQVYL</sequence>
<feature type="region of interest" description="Disordered" evidence="1">
    <location>
        <begin position="44"/>
        <end position="71"/>
    </location>
</feature>
<evidence type="ECO:0000256" key="1">
    <source>
        <dbReference type="SAM" id="MobiDB-lite"/>
    </source>
</evidence>
<feature type="non-terminal residue" evidence="2">
    <location>
        <position position="1"/>
    </location>
</feature>
<evidence type="ECO:0000313" key="2">
    <source>
        <dbReference type="EMBL" id="VAX34210.1"/>
    </source>
</evidence>
<accession>A0A3B1DH13</accession>